<proteinExistence type="predicted"/>
<evidence type="ECO:0000313" key="2">
    <source>
        <dbReference type="Proteomes" id="UP000756346"/>
    </source>
</evidence>
<protein>
    <recommendedName>
        <fullName evidence="3">Alpha/Beta hydrolase protein</fullName>
    </recommendedName>
</protein>
<dbReference type="PANTHER" id="PTHR37574:SF1">
    <property type="entry name" value="LIPASE B"/>
    <property type="match status" value="1"/>
</dbReference>
<comment type="caution">
    <text evidence="1">The sequence shown here is derived from an EMBL/GenBank/DDBJ whole genome shotgun (WGS) entry which is preliminary data.</text>
</comment>
<gene>
    <name evidence="1" type="ORF">B0I36DRAFT_282680</name>
</gene>
<dbReference type="EMBL" id="JAGTJQ010000002">
    <property type="protein sequence ID" value="KAH7037025.1"/>
    <property type="molecule type" value="Genomic_DNA"/>
</dbReference>
<dbReference type="InterPro" id="IPR029058">
    <property type="entry name" value="AB_hydrolase_fold"/>
</dbReference>
<keyword evidence="2" id="KW-1185">Reference proteome</keyword>
<dbReference type="GeneID" id="70181067"/>
<dbReference type="OrthoDB" id="4605274at2759"/>
<dbReference type="SUPFAM" id="SSF53474">
    <property type="entry name" value="alpha/beta-Hydrolases"/>
    <property type="match status" value="1"/>
</dbReference>
<evidence type="ECO:0008006" key="3">
    <source>
        <dbReference type="Google" id="ProtNLM"/>
    </source>
</evidence>
<dbReference type="PANTHER" id="PTHR37574">
    <property type="entry name" value="LIPASE B"/>
    <property type="match status" value="1"/>
</dbReference>
<organism evidence="1 2">
    <name type="scientific">Microdochium trichocladiopsis</name>
    <dbReference type="NCBI Taxonomy" id="1682393"/>
    <lineage>
        <taxon>Eukaryota</taxon>
        <taxon>Fungi</taxon>
        <taxon>Dikarya</taxon>
        <taxon>Ascomycota</taxon>
        <taxon>Pezizomycotina</taxon>
        <taxon>Sordariomycetes</taxon>
        <taxon>Xylariomycetidae</taxon>
        <taxon>Xylariales</taxon>
        <taxon>Microdochiaceae</taxon>
        <taxon>Microdochium</taxon>
    </lineage>
</organism>
<dbReference type="Proteomes" id="UP000756346">
    <property type="component" value="Unassembled WGS sequence"/>
</dbReference>
<sequence length="448" mass="47204">MRTTTLAATLLGAASAVPGLLGGVTGLVGGLTGALQGTLDKIDDQLNDVGVVGAVLLAELGQIKPTATPSSIKEVASIVKKVGGAKPTALLQSAVELVLNGLGPTSLEGVIQQYSAGSNSENNVNTREPAKVIFPSADADDVPYSITEEKLRAAIYIPDTFTYGKKPPVVLVPGTATKGGLCYEPNLAKLLPQEDYADPVWLNIPGWLLEEVPWNAEFVAYAINYISGITSQNVSVIALSQGNLDTQWAFTYWPSTRHVVSDYIAVSPDYHGSVLLNVLCPKLGLLSCPPAVSQQLYNAKFIEAFRRVGGASAYVPTTTVYSATDDVVQPQSGANASAYLQDERGVGVLNVELQKVCPLASPALVGTHESSLWGAPLQALIKDALTHDGPADISRIPDWNAECSKIAADGLNLEDVIGTTFAVPVAFAAMFLYPKRVTTEPALPSYVQ</sequence>
<dbReference type="InterPro" id="IPR053228">
    <property type="entry name" value="Stereospecific_Lipase"/>
</dbReference>
<dbReference type="AlphaFoldDB" id="A0A9P8YCP9"/>
<reference evidence="1" key="1">
    <citation type="journal article" date="2021" name="Nat. Commun.">
        <title>Genetic determinants of endophytism in the Arabidopsis root mycobiome.</title>
        <authorList>
            <person name="Mesny F."/>
            <person name="Miyauchi S."/>
            <person name="Thiergart T."/>
            <person name="Pickel B."/>
            <person name="Atanasova L."/>
            <person name="Karlsson M."/>
            <person name="Huettel B."/>
            <person name="Barry K.W."/>
            <person name="Haridas S."/>
            <person name="Chen C."/>
            <person name="Bauer D."/>
            <person name="Andreopoulos W."/>
            <person name="Pangilinan J."/>
            <person name="LaButti K."/>
            <person name="Riley R."/>
            <person name="Lipzen A."/>
            <person name="Clum A."/>
            <person name="Drula E."/>
            <person name="Henrissat B."/>
            <person name="Kohler A."/>
            <person name="Grigoriev I.V."/>
            <person name="Martin F.M."/>
            <person name="Hacquard S."/>
        </authorList>
    </citation>
    <scope>NUCLEOTIDE SEQUENCE</scope>
    <source>
        <strain evidence="1">MPI-CAGE-CH-0230</strain>
    </source>
</reference>
<accession>A0A9P8YCP9</accession>
<dbReference type="Gene3D" id="3.40.50.1820">
    <property type="entry name" value="alpha/beta hydrolase"/>
    <property type="match status" value="1"/>
</dbReference>
<evidence type="ECO:0000313" key="1">
    <source>
        <dbReference type="EMBL" id="KAH7037025.1"/>
    </source>
</evidence>
<name>A0A9P8YCP9_9PEZI</name>
<dbReference type="RefSeq" id="XP_046016146.1">
    <property type="nucleotide sequence ID" value="XM_046151521.1"/>
</dbReference>